<dbReference type="InterPro" id="IPR016187">
    <property type="entry name" value="CTDL_fold"/>
</dbReference>
<protein>
    <recommendedName>
        <fullName evidence="3">C-type lectin domain-containing protein</fullName>
    </recommendedName>
</protein>
<proteinExistence type="predicted"/>
<evidence type="ECO:0000313" key="2">
    <source>
        <dbReference type="Proteomes" id="UP000828390"/>
    </source>
</evidence>
<sequence>MADKKKLPYENWSLYSNITEIPDTHNCVYMSEALGYQWMVTSCSEKMNFVCFTAG</sequence>
<organism evidence="1 2">
    <name type="scientific">Dreissena polymorpha</name>
    <name type="common">Zebra mussel</name>
    <name type="synonym">Mytilus polymorpha</name>
    <dbReference type="NCBI Taxonomy" id="45954"/>
    <lineage>
        <taxon>Eukaryota</taxon>
        <taxon>Metazoa</taxon>
        <taxon>Spiralia</taxon>
        <taxon>Lophotrochozoa</taxon>
        <taxon>Mollusca</taxon>
        <taxon>Bivalvia</taxon>
        <taxon>Autobranchia</taxon>
        <taxon>Heteroconchia</taxon>
        <taxon>Euheterodonta</taxon>
        <taxon>Imparidentia</taxon>
        <taxon>Neoheterodontei</taxon>
        <taxon>Myida</taxon>
        <taxon>Dreissenoidea</taxon>
        <taxon>Dreissenidae</taxon>
        <taxon>Dreissena</taxon>
    </lineage>
</organism>
<evidence type="ECO:0000313" key="1">
    <source>
        <dbReference type="EMBL" id="KAH3856569.1"/>
    </source>
</evidence>
<dbReference type="AlphaFoldDB" id="A0A9D4LEZ3"/>
<dbReference type="Gene3D" id="3.10.100.10">
    <property type="entry name" value="Mannose-Binding Protein A, subunit A"/>
    <property type="match status" value="1"/>
</dbReference>
<name>A0A9D4LEZ3_DREPO</name>
<evidence type="ECO:0008006" key="3">
    <source>
        <dbReference type="Google" id="ProtNLM"/>
    </source>
</evidence>
<reference evidence="1" key="1">
    <citation type="journal article" date="2019" name="bioRxiv">
        <title>The Genome of the Zebra Mussel, Dreissena polymorpha: A Resource for Invasive Species Research.</title>
        <authorList>
            <person name="McCartney M.A."/>
            <person name="Auch B."/>
            <person name="Kono T."/>
            <person name="Mallez S."/>
            <person name="Zhang Y."/>
            <person name="Obille A."/>
            <person name="Becker A."/>
            <person name="Abrahante J.E."/>
            <person name="Garbe J."/>
            <person name="Badalamenti J.P."/>
            <person name="Herman A."/>
            <person name="Mangelson H."/>
            <person name="Liachko I."/>
            <person name="Sullivan S."/>
            <person name="Sone E.D."/>
            <person name="Koren S."/>
            <person name="Silverstein K.A.T."/>
            <person name="Beckman K.B."/>
            <person name="Gohl D.M."/>
        </authorList>
    </citation>
    <scope>NUCLEOTIDE SEQUENCE</scope>
    <source>
        <strain evidence="1">Duluth1</strain>
        <tissue evidence="1">Whole animal</tissue>
    </source>
</reference>
<dbReference type="SUPFAM" id="SSF56436">
    <property type="entry name" value="C-type lectin-like"/>
    <property type="match status" value="1"/>
</dbReference>
<dbReference type="CDD" id="cd00037">
    <property type="entry name" value="CLECT"/>
    <property type="match status" value="1"/>
</dbReference>
<accession>A0A9D4LEZ3</accession>
<gene>
    <name evidence="1" type="ORF">DPMN_099160</name>
</gene>
<reference evidence="1" key="2">
    <citation type="submission" date="2020-11" db="EMBL/GenBank/DDBJ databases">
        <authorList>
            <person name="McCartney M.A."/>
            <person name="Auch B."/>
            <person name="Kono T."/>
            <person name="Mallez S."/>
            <person name="Becker A."/>
            <person name="Gohl D.M."/>
            <person name="Silverstein K.A.T."/>
            <person name="Koren S."/>
            <person name="Bechman K.B."/>
            <person name="Herman A."/>
            <person name="Abrahante J.E."/>
            <person name="Garbe J."/>
        </authorList>
    </citation>
    <scope>NUCLEOTIDE SEQUENCE</scope>
    <source>
        <strain evidence="1">Duluth1</strain>
        <tissue evidence="1">Whole animal</tissue>
    </source>
</reference>
<dbReference type="EMBL" id="JAIWYP010000003">
    <property type="protein sequence ID" value="KAH3856569.1"/>
    <property type="molecule type" value="Genomic_DNA"/>
</dbReference>
<keyword evidence="2" id="KW-1185">Reference proteome</keyword>
<dbReference type="InterPro" id="IPR016186">
    <property type="entry name" value="C-type_lectin-like/link_sf"/>
</dbReference>
<dbReference type="Proteomes" id="UP000828390">
    <property type="component" value="Unassembled WGS sequence"/>
</dbReference>
<comment type="caution">
    <text evidence="1">The sequence shown here is derived from an EMBL/GenBank/DDBJ whole genome shotgun (WGS) entry which is preliminary data.</text>
</comment>